<dbReference type="Proteomes" id="UP001172684">
    <property type="component" value="Unassembled WGS sequence"/>
</dbReference>
<dbReference type="EMBL" id="JAPDRL010000044">
    <property type="protein sequence ID" value="KAJ9663238.1"/>
    <property type="molecule type" value="Genomic_DNA"/>
</dbReference>
<evidence type="ECO:0000259" key="1">
    <source>
        <dbReference type="Pfam" id="PF24564"/>
    </source>
</evidence>
<protein>
    <recommendedName>
        <fullName evidence="1">DUF7605 domain-containing protein</fullName>
    </recommendedName>
</protein>
<proteinExistence type="predicted"/>
<gene>
    <name evidence="2" type="ORF">H2201_005682</name>
</gene>
<comment type="caution">
    <text evidence="2">The sequence shown here is derived from an EMBL/GenBank/DDBJ whole genome shotgun (WGS) entry which is preliminary data.</text>
</comment>
<evidence type="ECO:0000313" key="3">
    <source>
        <dbReference type="Proteomes" id="UP001172684"/>
    </source>
</evidence>
<organism evidence="2 3">
    <name type="scientific">Coniosporium apollinis</name>
    <dbReference type="NCBI Taxonomy" id="61459"/>
    <lineage>
        <taxon>Eukaryota</taxon>
        <taxon>Fungi</taxon>
        <taxon>Dikarya</taxon>
        <taxon>Ascomycota</taxon>
        <taxon>Pezizomycotina</taxon>
        <taxon>Dothideomycetes</taxon>
        <taxon>Dothideomycetes incertae sedis</taxon>
        <taxon>Coniosporium</taxon>
    </lineage>
</organism>
<keyword evidence="3" id="KW-1185">Reference proteome</keyword>
<name>A0ABQ9NSB4_9PEZI</name>
<dbReference type="Pfam" id="PF24564">
    <property type="entry name" value="DUF7605"/>
    <property type="match status" value="1"/>
</dbReference>
<reference evidence="2" key="1">
    <citation type="submission" date="2022-10" db="EMBL/GenBank/DDBJ databases">
        <title>Culturing micro-colonial fungi from biological soil crusts in the Mojave desert and describing Neophaeococcomyces mojavensis, and introducing the new genera and species Taxawa tesnikishii.</title>
        <authorList>
            <person name="Kurbessoian T."/>
            <person name="Stajich J.E."/>
        </authorList>
    </citation>
    <scope>NUCLEOTIDE SEQUENCE</scope>
    <source>
        <strain evidence="2">TK_1</strain>
    </source>
</reference>
<feature type="domain" description="DUF7605" evidence="1">
    <location>
        <begin position="65"/>
        <end position="186"/>
    </location>
</feature>
<dbReference type="InterPro" id="IPR056024">
    <property type="entry name" value="DUF7605"/>
</dbReference>
<sequence length="298" mass="34642">MADNKLELASYNVRDALMPEEVFYTTTSQSALSDRLRELKPKAEAHLNEAEFSLGDTFREQTYHWTDDRIPVWETAAIVALHQYDAWCRHNGNHITHDLNRLNWNGALITDMTIKLKPQWNTFEQRISDVFDKSIQDIIREMQGLKRSVARSRYASFSRRTDHRVSKVKYESRLNKREFSQEVRFVNILLIRAGKGRRQRDIVQGRIADGNLFTNIIDSINDDMSTLIDDTFIGLRDKIPRQLDHLRTDLTTAAGGEALSQNQAGGQDSEELRRRLAEQHPIWKARHQQLLEDIESII</sequence>
<evidence type="ECO:0000313" key="2">
    <source>
        <dbReference type="EMBL" id="KAJ9663238.1"/>
    </source>
</evidence>
<accession>A0ABQ9NSB4</accession>